<comment type="similarity">
    <text evidence="1 6">Belongs to the ATG17 family.</text>
</comment>
<feature type="domain" description="Autophagy protein ATG17-like" evidence="8">
    <location>
        <begin position="34"/>
        <end position="426"/>
    </location>
</feature>
<feature type="coiled-coil region" evidence="7">
    <location>
        <begin position="275"/>
        <end position="302"/>
    </location>
</feature>
<dbReference type="Pfam" id="PF04108">
    <property type="entry name" value="ATG17_like"/>
    <property type="match status" value="1"/>
</dbReference>
<protein>
    <recommendedName>
        <fullName evidence="2 6">Autophagy-related protein 17</fullName>
    </recommendedName>
</protein>
<reference evidence="9" key="1">
    <citation type="journal article" date="2020" name="Stud. Mycol.">
        <title>101 Dothideomycetes genomes: a test case for predicting lifestyles and emergence of pathogens.</title>
        <authorList>
            <person name="Haridas S."/>
            <person name="Albert R."/>
            <person name="Binder M."/>
            <person name="Bloem J."/>
            <person name="Labutti K."/>
            <person name="Salamov A."/>
            <person name="Andreopoulos B."/>
            <person name="Baker S."/>
            <person name="Barry K."/>
            <person name="Bills G."/>
            <person name="Bluhm B."/>
            <person name="Cannon C."/>
            <person name="Castanera R."/>
            <person name="Culley D."/>
            <person name="Daum C."/>
            <person name="Ezra D."/>
            <person name="Gonzalez J."/>
            <person name="Henrissat B."/>
            <person name="Kuo A."/>
            <person name="Liang C."/>
            <person name="Lipzen A."/>
            <person name="Lutzoni F."/>
            <person name="Magnuson J."/>
            <person name="Mondo S."/>
            <person name="Nolan M."/>
            <person name="Ohm R."/>
            <person name="Pangilinan J."/>
            <person name="Park H.-J."/>
            <person name="Ramirez L."/>
            <person name="Alfaro M."/>
            <person name="Sun H."/>
            <person name="Tritt A."/>
            <person name="Yoshinaga Y."/>
            <person name="Zwiers L.-H."/>
            <person name="Turgeon B."/>
            <person name="Goodwin S."/>
            <person name="Spatafora J."/>
            <person name="Crous P."/>
            <person name="Grigoriev I."/>
        </authorList>
    </citation>
    <scope>NUCLEOTIDE SEQUENCE</scope>
    <source>
        <strain evidence="9">CBS 480.64</strain>
    </source>
</reference>
<keyword evidence="7" id="KW-0175">Coiled coil</keyword>
<keyword evidence="5" id="KW-0472">Membrane</keyword>
<name>A0A6A7BS02_9PEZI</name>
<dbReference type="GO" id="GO:0000422">
    <property type="term" value="P:autophagy of mitochondrion"/>
    <property type="evidence" value="ECO:0007669"/>
    <property type="project" value="TreeGrafter"/>
</dbReference>
<evidence type="ECO:0000256" key="5">
    <source>
        <dbReference type="ARBA" id="ARBA00023136"/>
    </source>
</evidence>
<evidence type="ECO:0000313" key="10">
    <source>
        <dbReference type="Proteomes" id="UP000799421"/>
    </source>
</evidence>
<gene>
    <name evidence="9" type="ORF">K470DRAFT_237292</name>
</gene>
<evidence type="ECO:0000256" key="1">
    <source>
        <dbReference type="ARBA" id="ARBA00006259"/>
    </source>
</evidence>
<sequence length="446" mass="50392">MDESSESSVGSPTYLKEVPTLERLILHFIAAKRSLSCISQVQRAGELVNKSSCLVEEIAILKARNSFARKCIDKQLSVLDAISDGIEQSGEATKGEFNATVKSLDESHRKLERALNRLKETIVDSSLQEKDASSKTLFDFIDEQGHEAVVGSLHGSVDDFSKAYETWQKEVKRFESDIAHVRDVIFLENRPIYDDPRNLGELYSSMEAHAVDMASLLQSLTTHYDLCVTALKHTEGGGEAAKQAAAKLDSNAVEESLYGKTVPEPIDHDEKMDMLRVLEEDAEQVNDVVEEIKDHLSDLESQFTLLSSQSSETKRINQSLHSALEQFRQIKDKLPFYLKASTTFSESWSRIHGDIQQQREELAELTDVYAKFSESYAHALAEAGRRKRAEANMRRYVSKVQKELDLLYREDAAAREEFMAQVKDTLPRDIWPGAGEESVQWEVRPR</sequence>
<keyword evidence="3 6" id="KW-0963">Cytoplasm</keyword>
<dbReference type="GO" id="GO:0000045">
    <property type="term" value="P:autophagosome assembly"/>
    <property type="evidence" value="ECO:0007669"/>
    <property type="project" value="TreeGrafter"/>
</dbReference>
<evidence type="ECO:0000313" key="9">
    <source>
        <dbReference type="EMBL" id="KAF2858011.1"/>
    </source>
</evidence>
<comment type="subcellular location">
    <subcellularLocation>
        <location evidence="6">Cytoplasm</location>
    </subcellularLocation>
    <subcellularLocation>
        <location evidence="6">Preautophagosomal structure membrane</location>
        <topology evidence="6">Peripheral membrane protein</topology>
    </subcellularLocation>
</comment>
<evidence type="ECO:0000256" key="6">
    <source>
        <dbReference type="RuleBase" id="RU368080"/>
    </source>
</evidence>
<dbReference type="GO" id="GO:0030295">
    <property type="term" value="F:protein kinase activator activity"/>
    <property type="evidence" value="ECO:0007669"/>
    <property type="project" value="TreeGrafter"/>
</dbReference>
<dbReference type="OrthoDB" id="1937984at2759"/>
<evidence type="ECO:0000256" key="7">
    <source>
        <dbReference type="SAM" id="Coils"/>
    </source>
</evidence>
<evidence type="ECO:0000259" key="8">
    <source>
        <dbReference type="Pfam" id="PF04108"/>
    </source>
</evidence>
<comment type="function">
    <text evidence="6">Autophagy-specific protein that functions in response to autophagy-inducing signals as a scaffold to recruit other ATG proteins to organize preautophagosomal structure (PAS) formation. Modulates the timing and magnitude of the autophagy response, such as the size of the sequestering vesicles. Plays particularly a role in pexophagy and nucleophagy.</text>
</comment>
<accession>A0A6A7BS02</accession>
<dbReference type="GO" id="GO:0060090">
    <property type="term" value="F:molecular adaptor activity"/>
    <property type="evidence" value="ECO:0007669"/>
    <property type="project" value="TreeGrafter"/>
</dbReference>
<dbReference type="InterPro" id="IPR045326">
    <property type="entry name" value="ATG17-like_dom"/>
</dbReference>
<evidence type="ECO:0000256" key="4">
    <source>
        <dbReference type="ARBA" id="ARBA00023006"/>
    </source>
</evidence>
<evidence type="ECO:0000256" key="2">
    <source>
        <dbReference type="ARBA" id="ARBA00013806"/>
    </source>
</evidence>
<dbReference type="GO" id="GO:1990316">
    <property type="term" value="C:Atg1/ULK1 kinase complex"/>
    <property type="evidence" value="ECO:0007669"/>
    <property type="project" value="TreeGrafter"/>
</dbReference>
<proteinExistence type="inferred from homology"/>
<dbReference type="InterPro" id="IPR007240">
    <property type="entry name" value="Atg17"/>
</dbReference>
<dbReference type="GO" id="GO:0034727">
    <property type="term" value="P:piecemeal microautophagy of the nucleus"/>
    <property type="evidence" value="ECO:0007669"/>
    <property type="project" value="TreeGrafter"/>
</dbReference>
<dbReference type="PANTHER" id="PTHR28005:SF1">
    <property type="entry name" value="AUTOPHAGY-RELATED PROTEIN 17"/>
    <property type="match status" value="1"/>
</dbReference>
<dbReference type="GO" id="GO:0034045">
    <property type="term" value="C:phagophore assembly site membrane"/>
    <property type="evidence" value="ECO:0007669"/>
    <property type="project" value="UniProtKB-SubCell"/>
</dbReference>
<dbReference type="AlphaFoldDB" id="A0A6A7BS02"/>
<dbReference type="Proteomes" id="UP000799421">
    <property type="component" value="Unassembled WGS sequence"/>
</dbReference>
<keyword evidence="10" id="KW-1185">Reference proteome</keyword>
<evidence type="ECO:0000256" key="3">
    <source>
        <dbReference type="ARBA" id="ARBA00022490"/>
    </source>
</evidence>
<feature type="coiled-coil region" evidence="7">
    <location>
        <begin position="101"/>
        <end position="128"/>
    </location>
</feature>
<dbReference type="EMBL" id="MU006020">
    <property type="protein sequence ID" value="KAF2858011.1"/>
    <property type="molecule type" value="Genomic_DNA"/>
</dbReference>
<dbReference type="PANTHER" id="PTHR28005">
    <property type="entry name" value="AUTOPHAGY-RELATED PROTEIN 17"/>
    <property type="match status" value="1"/>
</dbReference>
<keyword evidence="4 6" id="KW-0072">Autophagy</keyword>
<organism evidence="9 10">
    <name type="scientific">Piedraia hortae CBS 480.64</name>
    <dbReference type="NCBI Taxonomy" id="1314780"/>
    <lineage>
        <taxon>Eukaryota</taxon>
        <taxon>Fungi</taxon>
        <taxon>Dikarya</taxon>
        <taxon>Ascomycota</taxon>
        <taxon>Pezizomycotina</taxon>
        <taxon>Dothideomycetes</taxon>
        <taxon>Dothideomycetidae</taxon>
        <taxon>Capnodiales</taxon>
        <taxon>Piedraiaceae</taxon>
        <taxon>Piedraia</taxon>
    </lineage>
</organism>